<keyword evidence="2" id="KW-1185">Reference proteome</keyword>
<dbReference type="EMBL" id="CP035758">
    <property type="protein sequence ID" value="QBD78667.1"/>
    <property type="molecule type" value="Genomic_DNA"/>
</dbReference>
<protein>
    <submittedName>
        <fullName evidence="1">Uncharacterized protein</fullName>
    </submittedName>
</protein>
<sequence>MLEPDQLRKIWQLSDETLYPEAVAFIRQFVKGEEGAPLPNSQVMGLLNIASSDSYAELGRFIRHQRDRNWQEKKRHIKLFYEYLEKIFMTMRNKRIKDEFSLLRAGLSRKEETQQMDEIMLLLARDFIQHLIAENGVLAAQESAARLGRK</sequence>
<dbReference type="RefSeq" id="WP_129889720.1">
    <property type="nucleotide sequence ID" value="NZ_CP035758.1"/>
</dbReference>
<accession>A0A4P6JSY4</accession>
<proteinExistence type="predicted"/>
<organism evidence="1 2">
    <name type="scientific">Ktedonosporobacter rubrisoli</name>
    <dbReference type="NCBI Taxonomy" id="2509675"/>
    <lineage>
        <taxon>Bacteria</taxon>
        <taxon>Bacillati</taxon>
        <taxon>Chloroflexota</taxon>
        <taxon>Ktedonobacteria</taxon>
        <taxon>Ktedonobacterales</taxon>
        <taxon>Ktedonosporobacteraceae</taxon>
        <taxon>Ktedonosporobacter</taxon>
    </lineage>
</organism>
<name>A0A4P6JSY4_KTERU</name>
<dbReference type="OrthoDB" id="161504at2"/>
<dbReference type="KEGG" id="kbs:EPA93_22835"/>
<gene>
    <name evidence="1" type="ORF">EPA93_22835</name>
</gene>
<dbReference type="AlphaFoldDB" id="A0A4P6JSY4"/>
<reference evidence="1 2" key="1">
    <citation type="submission" date="2019-01" db="EMBL/GenBank/DDBJ databases">
        <title>Ktedonosporobacter rubrisoli SCAWS-G2.</title>
        <authorList>
            <person name="Huang Y."/>
            <person name="Yan B."/>
        </authorList>
    </citation>
    <scope>NUCLEOTIDE SEQUENCE [LARGE SCALE GENOMIC DNA]</scope>
    <source>
        <strain evidence="1 2">SCAWS-G2</strain>
    </source>
</reference>
<evidence type="ECO:0000313" key="1">
    <source>
        <dbReference type="EMBL" id="QBD78667.1"/>
    </source>
</evidence>
<evidence type="ECO:0000313" key="2">
    <source>
        <dbReference type="Proteomes" id="UP000290365"/>
    </source>
</evidence>
<dbReference type="Proteomes" id="UP000290365">
    <property type="component" value="Chromosome"/>
</dbReference>